<dbReference type="SMART" id="SM00382">
    <property type="entry name" value="AAA"/>
    <property type="match status" value="1"/>
</dbReference>
<dbReference type="InterPro" id="IPR003439">
    <property type="entry name" value="ABC_transporter-like_ATP-bd"/>
</dbReference>
<dbReference type="PROSITE" id="PS50893">
    <property type="entry name" value="ABC_TRANSPORTER_2"/>
    <property type="match status" value="1"/>
</dbReference>
<dbReference type="OrthoDB" id="9776369at2"/>
<dbReference type="InterPro" id="IPR003593">
    <property type="entry name" value="AAA+_ATPase"/>
</dbReference>
<comment type="subcellular location">
    <subcellularLocation>
        <location evidence="1">Cell membrane</location>
        <topology evidence="1">Peripheral membrane protein</topology>
    </subcellularLocation>
</comment>
<dbReference type="Proteomes" id="UP000237350">
    <property type="component" value="Unassembled WGS sequence"/>
</dbReference>
<dbReference type="InterPro" id="IPR050166">
    <property type="entry name" value="ABC_transporter_ATP-bind"/>
</dbReference>
<dbReference type="GO" id="GO:0005524">
    <property type="term" value="F:ATP binding"/>
    <property type="evidence" value="ECO:0007669"/>
    <property type="project" value="UniProtKB-KW"/>
</dbReference>
<keyword evidence="2" id="KW-0813">Transport</keyword>
<dbReference type="GO" id="GO:0005886">
    <property type="term" value="C:plasma membrane"/>
    <property type="evidence" value="ECO:0007669"/>
    <property type="project" value="UniProtKB-SubCell"/>
</dbReference>
<gene>
    <name evidence="8" type="ORF">AU468_06485</name>
</gene>
<keyword evidence="3" id="KW-1003">Cell membrane</keyword>
<dbReference type="InterPro" id="IPR027417">
    <property type="entry name" value="P-loop_NTPase"/>
</dbReference>
<dbReference type="AlphaFoldDB" id="A0A2S4JRZ0"/>
<sequence>MIRLQGVSKTFHPGTVNQVTALRPVTLDVAEGDFITLIGGNGAGKTTLFNLIAGSFLPSQGSIRIHDRDVTSEPEYRRARYIGRIFQDPLLGTAGSMTLEDNMMICYRKGMRGLRISLNRERRSFFREQLVHLRMGLENRMKDNVRLFSGGQRQALTLLMMVLSRPDLILLDEHTAALDPGNADLVLELTRRYIEEYGLTAMMITHNMQQAITCGNRLLMMDQGEIILDLRGEEKRNLTVEGLVERFHSIRHREMESDRARLS</sequence>
<name>A0A2S4JRZ0_9SPIO</name>
<evidence type="ECO:0000259" key="7">
    <source>
        <dbReference type="PROSITE" id="PS50893"/>
    </source>
</evidence>
<reference evidence="9" key="1">
    <citation type="submission" date="2015-12" db="EMBL/GenBank/DDBJ databases">
        <authorList>
            <person name="Lodha T.D."/>
            <person name="Chintalapati S."/>
            <person name="Chintalapati V.R."/>
            <person name="Sravanthi T."/>
        </authorList>
    </citation>
    <scope>NUCLEOTIDE SEQUENCE [LARGE SCALE GENOMIC DNA]</scope>
    <source>
        <strain evidence="9">JC133</strain>
    </source>
</reference>
<keyword evidence="4" id="KW-0547">Nucleotide-binding</keyword>
<organism evidence="8 9">
    <name type="scientific">Alkalispirochaeta sphaeroplastigenens</name>
    <dbReference type="NCBI Taxonomy" id="1187066"/>
    <lineage>
        <taxon>Bacteria</taxon>
        <taxon>Pseudomonadati</taxon>
        <taxon>Spirochaetota</taxon>
        <taxon>Spirochaetia</taxon>
        <taxon>Spirochaetales</taxon>
        <taxon>Spirochaetaceae</taxon>
        <taxon>Alkalispirochaeta</taxon>
    </lineage>
</organism>
<dbReference type="EMBL" id="LPWH01000062">
    <property type="protein sequence ID" value="POR02233.1"/>
    <property type="molecule type" value="Genomic_DNA"/>
</dbReference>
<dbReference type="RefSeq" id="WP_018527668.1">
    <property type="nucleotide sequence ID" value="NZ_LPWH01000062.1"/>
</dbReference>
<protein>
    <submittedName>
        <fullName evidence="8">ABC transporter ATP-binding protein</fullName>
    </submittedName>
</protein>
<dbReference type="PANTHER" id="PTHR42788:SF7">
    <property type="entry name" value="NITRATE ABC TRANSPORTER ATP-BINDING PROTEIN"/>
    <property type="match status" value="1"/>
</dbReference>
<keyword evidence="6" id="KW-0472">Membrane</keyword>
<evidence type="ECO:0000313" key="8">
    <source>
        <dbReference type="EMBL" id="POR02233.1"/>
    </source>
</evidence>
<dbReference type="Gene3D" id="3.40.50.300">
    <property type="entry name" value="P-loop containing nucleotide triphosphate hydrolases"/>
    <property type="match status" value="1"/>
</dbReference>
<dbReference type="InterPro" id="IPR017871">
    <property type="entry name" value="ABC_transporter-like_CS"/>
</dbReference>
<proteinExistence type="predicted"/>
<accession>A0A2S4JRZ0</accession>
<evidence type="ECO:0000256" key="3">
    <source>
        <dbReference type="ARBA" id="ARBA00022475"/>
    </source>
</evidence>
<dbReference type="PANTHER" id="PTHR42788">
    <property type="entry name" value="TAURINE IMPORT ATP-BINDING PROTEIN-RELATED"/>
    <property type="match status" value="1"/>
</dbReference>
<evidence type="ECO:0000313" key="9">
    <source>
        <dbReference type="Proteomes" id="UP000237350"/>
    </source>
</evidence>
<evidence type="ECO:0000256" key="6">
    <source>
        <dbReference type="ARBA" id="ARBA00023136"/>
    </source>
</evidence>
<dbReference type="GO" id="GO:0016887">
    <property type="term" value="F:ATP hydrolysis activity"/>
    <property type="evidence" value="ECO:0007669"/>
    <property type="project" value="InterPro"/>
</dbReference>
<dbReference type="SUPFAM" id="SSF52540">
    <property type="entry name" value="P-loop containing nucleoside triphosphate hydrolases"/>
    <property type="match status" value="1"/>
</dbReference>
<evidence type="ECO:0000256" key="2">
    <source>
        <dbReference type="ARBA" id="ARBA00022448"/>
    </source>
</evidence>
<evidence type="ECO:0000256" key="4">
    <source>
        <dbReference type="ARBA" id="ARBA00022741"/>
    </source>
</evidence>
<dbReference type="Pfam" id="PF00005">
    <property type="entry name" value="ABC_tran"/>
    <property type="match status" value="1"/>
</dbReference>
<dbReference type="PROSITE" id="PS00211">
    <property type="entry name" value="ABC_TRANSPORTER_1"/>
    <property type="match status" value="1"/>
</dbReference>
<keyword evidence="9" id="KW-1185">Reference proteome</keyword>
<comment type="caution">
    <text evidence="8">The sequence shown here is derived from an EMBL/GenBank/DDBJ whole genome shotgun (WGS) entry which is preliminary data.</text>
</comment>
<feature type="domain" description="ABC transporter" evidence="7">
    <location>
        <begin position="2"/>
        <end position="248"/>
    </location>
</feature>
<keyword evidence="5 8" id="KW-0067">ATP-binding</keyword>
<evidence type="ECO:0000256" key="1">
    <source>
        <dbReference type="ARBA" id="ARBA00004202"/>
    </source>
</evidence>
<evidence type="ECO:0000256" key="5">
    <source>
        <dbReference type="ARBA" id="ARBA00022840"/>
    </source>
</evidence>